<dbReference type="PANTHER" id="PTHR48099">
    <property type="entry name" value="C-1-TETRAHYDROFOLATE SYNTHASE, CYTOPLASMIC-RELATED"/>
    <property type="match status" value="1"/>
</dbReference>
<keyword evidence="9 12" id="KW-0368">Histidine biosynthesis</keyword>
<keyword evidence="8 12" id="KW-0560">Oxidoreductase</keyword>
<evidence type="ECO:0000256" key="2">
    <source>
        <dbReference type="ARBA" id="ARBA00011738"/>
    </source>
</evidence>
<evidence type="ECO:0000313" key="15">
    <source>
        <dbReference type="EMBL" id="KRK18692.1"/>
    </source>
</evidence>
<evidence type="ECO:0000256" key="5">
    <source>
        <dbReference type="ARBA" id="ARBA00022755"/>
    </source>
</evidence>
<evidence type="ECO:0000313" key="16">
    <source>
        <dbReference type="Proteomes" id="UP000051181"/>
    </source>
</evidence>
<dbReference type="Pfam" id="PF00763">
    <property type="entry name" value="THF_DHG_CYH"/>
    <property type="match status" value="1"/>
</dbReference>
<comment type="subunit">
    <text evidence="2 12">Homodimer.</text>
</comment>
<evidence type="ECO:0000256" key="6">
    <source>
        <dbReference type="ARBA" id="ARBA00022801"/>
    </source>
</evidence>
<reference evidence="15 16" key="1">
    <citation type="journal article" date="2015" name="Genome Announc.">
        <title>Expanding the biotechnology potential of lactobacilli through comparative genomics of 213 strains and associated genera.</title>
        <authorList>
            <person name="Sun Z."/>
            <person name="Harris H.M."/>
            <person name="McCann A."/>
            <person name="Guo C."/>
            <person name="Argimon S."/>
            <person name="Zhang W."/>
            <person name="Yang X."/>
            <person name="Jeffery I.B."/>
            <person name="Cooney J.C."/>
            <person name="Kagawa T.F."/>
            <person name="Liu W."/>
            <person name="Song Y."/>
            <person name="Salvetti E."/>
            <person name="Wrobel A."/>
            <person name="Rasinkangas P."/>
            <person name="Parkhill J."/>
            <person name="Rea M.C."/>
            <person name="O'Sullivan O."/>
            <person name="Ritari J."/>
            <person name="Douillard F.P."/>
            <person name="Paul Ross R."/>
            <person name="Yang R."/>
            <person name="Briner A.E."/>
            <person name="Felis G.E."/>
            <person name="de Vos W.M."/>
            <person name="Barrangou R."/>
            <person name="Klaenhammer T.R."/>
            <person name="Caufield P.W."/>
            <person name="Cui Y."/>
            <person name="Zhang H."/>
            <person name="O'Toole P.W."/>
        </authorList>
    </citation>
    <scope>NUCLEOTIDE SEQUENCE [LARGE SCALE GENOMIC DNA]</scope>
    <source>
        <strain evidence="15 16">DSM 20001</strain>
    </source>
</reference>
<dbReference type="Gene3D" id="3.40.50.720">
    <property type="entry name" value="NAD(P)-binding Rossmann-like Domain"/>
    <property type="match status" value="1"/>
</dbReference>
<keyword evidence="3 12" id="KW-0554">One-carbon metabolism</keyword>
<comment type="catalytic activity">
    <reaction evidence="12">
        <text>(6R)-5,10-methenyltetrahydrofolate + H2O = (6R)-10-formyltetrahydrofolate + H(+)</text>
        <dbReference type="Rhea" id="RHEA:23700"/>
        <dbReference type="ChEBI" id="CHEBI:15377"/>
        <dbReference type="ChEBI" id="CHEBI:15378"/>
        <dbReference type="ChEBI" id="CHEBI:57455"/>
        <dbReference type="ChEBI" id="CHEBI:195366"/>
        <dbReference type="EC" id="3.5.4.9"/>
    </reaction>
</comment>
<organism evidence="15 16">
    <name type="scientific">Loigolactobacillus coryniformis subsp. coryniformis KCTC 3167 = DSM 20001</name>
    <dbReference type="NCBI Taxonomy" id="913848"/>
    <lineage>
        <taxon>Bacteria</taxon>
        <taxon>Bacillati</taxon>
        <taxon>Bacillota</taxon>
        <taxon>Bacilli</taxon>
        <taxon>Lactobacillales</taxon>
        <taxon>Lactobacillaceae</taxon>
        <taxon>Loigolactobacillus</taxon>
    </lineage>
</organism>
<evidence type="ECO:0000256" key="7">
    <source>
        <dbReference type="ARBA" id="ARBA00022857"/>
    </source>
</evidence>
<name>A0A0R1FGZ2_9LACO</name>
<dbReference type="GO" id="GO:0004488">
    <property type="term" value="F:methylenetetrahydrofolate dehydrogenase (NADP+) activity"/>
    <property type="evidence" value="ECO:0007669"/>
    <property type="project" value="UniProtKB-UniRule"/>
</dbReference>
<dbReference type="GO" id="GO:0004477">
    <property type="term" value="F:methenyltetrahydrofolate cyclohydrolase activity"/>
    <property type="evidence" value="ECO:0007669"/>
    <property type="project" value="UniProtKB-UniRule"/>
</dbReference>
<feature type="domain" description="Tetrahydrofolate dehydrogenase/cyclohydrolase NAD(P)-binding" evidence="14">
    <location>
        <begin position="149"/>
        <end position="291"/>
    </location>
</feature>
<dbReference type="InterPro" id="IPR020631">
    <property type="entry name" value="THF_DH/CycHdrlase_NAD-bd_dom"/>
</dbReference>
<dbReference type="Proteomes" id="UP000051181">
    <property type="component" value="Unassembled WGS sequence"/>
</dbReference>
<keyword evidence="5 12" id="KW-0658">Purine biosynthesis</keyword>
<proteinExistence type="inferred from homology"/>
<evidence type="ECO:0000256" key="12">
    <source>
        <dbReference type="HAMAP-Rule" id="MF_01576"/>
    </source>
</evidence>
<comment type="similarity">
    <text evidence="12">Belongs to the tetrahydrofolate dehydrogenase/cyclohydrolase family.</text>
</comment>
<sequence length="295" mass="31222">MGPAFLESERVGVTILDGKVASQALSAELQTQIAELKADGVTPTLAAVLVGDDPASQVYLHSKQKRAAKFGLRMLTTTLPATTTTAELIVVLQQLNQDPRVHAIMLEMPLPAQIDSQQAILALDPAKDVDGVHPLNLGYLFGGQPHAIPNTPYGILKLLDHYQLSVKHKNVVVVGRSVVVGRPLAALLLNRDATITIAHSYTENLAELTRQADILVVAVGRANFIAADAVKPGAIVIDVGMNRLADGKLVGDVDYASVVTKAGAITPVPGGVGPMTSLMLLYQTVQFARSQTKHG</sequence>
<dbReference type="GO" id="GO:0000105">
    <property type="term" value="P:L-histidine biosynthetic process"/>
    <property type="evidence" value="ECO:0007669"/>
    <property type="project" value="UniProtKB-KW"/>
</dbReference>
<dbReference type="PATRIC" id="fig|913848.6.peg.126"/>
<keyword evidence="4 12" id="KW-0028">Amino-acid biosynthesis</keyword>
<evidence type="ECO:0000256" key="11">
    <source>
        <dbReference type="ARBA" id="ARBA00023268"/>
    </source>
</evidence>
<dbReference type="CDD" id="cd01080">
    <property type="entry name" value="NAD_bind_m-THF_DH_Cyclohyd"/>
    <property type="match status" value="1"/>
</dbReference>
<evidence type="ECO:0000256" key="3">
    <source>
        <dbReference type="ARBA" id="ARBA00022563"/>
    </source>
</evidence>
<comment type="caution">
    <text evidence="12">Lacks conserved residue(s) required for the propagation of feature annotation.</text>
</comment>
<dbReference type="PANTHER" id="PTHR48099:SF5">
    <property type="entry name" value="C-1-TETRAHYDROFOLATE SYNTHASE, CYTOPLASMIC"/>
    <property type="match status" value="1"/>
</dbReference>
<dbReference type="GO" id="GO:0006164">
    <property type="term" value="P:purine nucleotide biosynthetic process"/>
    <property type="evidence" value="ECO:0007669"/>
    <property type="project" value="UniProtKB-KW"/>
</dbReference>
<dbReference type="UniPathway" id="UPA00193"/>
<keyword evidence="11 12" id="KW-0511">Multifunctional enzyme</keyword>
<protein>
    <recommendedName>
        <fullName evidence="12">Bifunctional protein FolD</fullName>
    </recommendedName>
    <domain>
        <recommendedName>
            <fullName evidence="12">Methylenetetrahydrofolate dehydrogenase</fullName>
            <ecNumber evidence="12">1.5.1.5</ecNumber>
        </recommendedName>
    </domain>
    <domain>
        <recommendedName>
            <fullName evidence="12">Methenyltetrahydrofolate cyclohydrolase</fullName>
            <ecNumber evidence="12">3.5.4.9</ecNumber>
        </recommendedName>
    </domain>
</protein>
<evidence type="ECO:0000256" key="8">
    <source>
        <dbReference type="ARBA" id="ARBA00023002"/>
    </source>
</evidence>
<keyword evidence="10 12" id="KW-0486">Methionine biosynthesis</keyword>
<dbReference type="InterPro" id="IPR000672">
    <property type="entry name" value="THF_DH/CycHdrlase"/>
</dbReference>
<dbReference type="SUPFAM" id="SSF51735">
    <property type="entry name" value="NAD(P)-binding Rossmann-fold domains"/>
    <property type="match status" value="1"/>
</dbReference>
<dbReference type="Pfam" id="PF02882">
    <property type="entry name" value="THF_DHG_CYH_C"/>
    <property type="match status" value="1"/>
</dbReference>
<dbReference type="InterPro" id="IPR036291">
    <property type="entry name" value="NAD(P)-bd_dom_sf"/>
</dbReference>
<gene>
    <name evidence="12" type="primary">folD</name>
    <name evidence="15" type="ORF">FD22_GL000127</name>
</gene>
<keyword evidence="7 12" id="KW-0521">NADP</keyword>
<comment type="pathway">
    <text evidence="1 12">One-carbon metabolism; tetrahydrofolate interconversion.</text>
</comment>
<dbReference type="AlphaFoldDB" id="A0A0R1FGZ2"/>
<dbReference type="Gene3D" id="3.40.50.10860">
    <property type="entry name" value="Leucine Dehydrogenase, chain A, domain 1"/>
    <property type="match status" value="1"/>
</dbReference>
<dbReference type="PRINTS" id="PR00085">
    <property type="entry name" value="THFDHDRGNASE"/>
</dbReference>
<feature type="binding site" evidence="12">
    <location>
        <begin position="175"/>
        <end position="177"/>
    </location>
    <ligand>
        <name>NADP(+)</name>
        <dbReference type="ChEBI" id="CHEBI:58349"/>
    </ligand>
</feature>
<keyword evidence="6 12" id="KW-0378">Hydrolase</keyword>
<comment type="function">
    <text evidence="12">Catalyzes the oxidation of 5,10-methylenetetrahydrofolate to 5,10-methenyltetrahydrofolate and then the hydrolysis of 5,10-methenyltetrahydrofolate to 10-formyltetrahydrofolate.</text>
</comment>
<dbReference type="FunFam" id="3.40.50.720:FF:000094">
    <property type="entry name" value="Bifunctional protein FolD"/>
    <property type="match status" value="1"/>
</dbReference>
<dbReference type="GO" id="GO:0035999">
    <property type="term" value="P:tetrahydrofolate interconversion"/>
    <property type="evidence" value="ECO:0007669"/>
    <property type="project" value="UniProtKB-UniRule"/>
</dbReference>
<dbReference type="EMBL" id="AZCN01000010">
    <property type="protein sequence ID" value="KRK18692.1"/>
    <property type="molecule type" value="Genomic_DNA"/>
</dbReference>
<comment type="caution">
    <text evidence="15">The sequence shown here is derived from an EMBL/GenBank/DDBJ whole genome shotgun (WGS) entry which is preliminary data.</text>
</comment>
<dbReference type="GO" id="GO:0005829">
    <property type="term" value="C:cytosol"/>
    <property type="evidence" value="ECO:0007669"/>
    <property type="project" value="TreeGrafter"/>
</dbReference>
<accession>A0A0R1FGZ2</accession>
<dbReference type="EC" id="3.5.4.9" evidence="12"/>
<dbReference type="HAMAP" id="MF_01576">
    <property type="entry name" value="THF_DHG_CYH"/>
    <property type="match status" value="1"/>
</dbReference>
<dbReference type="eggNOG" id="COG0190">
    <property type="taxonomic scope" value="Bacteria"/>
</dbReference>
<evidence type="ECO:0000256" key="1">
    <source>
        <dbReference type="ARBA" id="ARBA00004777"/>
    </source>
</evidence>
<evidence type="ECO:0000259" key="14">
    <source>
        <dbReference type="Pfam" id="PF02882"/>
    </source>
</evidence>
<dbReference type="InterPro" id="IPR046346">
    <property type="entry name" value="Aminoacid_DH-like_N_sf"/>
</dbReference>
<dbReference type="FunFam" id="3.40.50.10860:FF:000005">
    <property type="entry name" value="C-1-tetrahydrofolate synthase, cytoplasmic, putative"/>
    <property type="match status" value="1"/>
</dbReference>
<evidence type="ECO:0000256" key="10">
    <source>
        <dbReference type="ARBA" id="ARBA00023167"/>
    </source>
</evidence>
<dbReference type="InterPro" id="IPR020630">
    <property type="entry name" value="THF_DH/CycHdrlase_cat_dom"/>
</dbReference>
<comment type="catalytic activity">
    <reaction evidence="12">
        <text>(6R)-5,10-methylene-5,6,7,8-tetrahydrofolate + NADP(+) = (6R)-5,10-methenyltetrahydrofolate + NADPH</text>
        <dbReference type="Rhea" id="RHEA:22812"/>
        <dbReference type="ChEBI" id="CHEBI:15636"/>
        <dbReference type="ChEBI" id="CHEBI:57455"/>
        <dbReference type="ChEBI" id="CHEBI:57783"/>
        <dbReference type="ChEBI" id="CHEBI:58349"/>
        <dbReference type="EC" id="1.5.1.5"/>
    </reaction>
</comment>
<dbReference type="EC" id="1.5.1.5" evidence="12"/>
<dbReference type="SUPFAM" id="SSF53223">
    <property type="entry name" value="Aminoacid dehydrogenase-like, N-terminal domain"/>
    <property type="match status" value="1"/>
</dbReference>
<feature type="domain" description="Tetrahydrofolate dehydrogenase/cyclohydrolase catalytic" evidence="13">
    <location>
        <begin position="16"/>
        <end position="130"/>
    </location>
</feature>
<dbReference type="GO" id="GO:0009086">
    <property type="term" value="P:methionine biosynthetic process"/>
    <property type="evidence" value="ECO:0007669"/>
    <property type="project" value="UniProtKB-KW"/>
</dbReference>
<evidence type="ECO:0000256" key="4">
    <source>
        <dbReference type="ARBA" id="ARBA00022605"/>
    </source>
</evidence>
<evidence type="ECO:0000259" key="13">
    <source>
        <dbReference type="Pfam" id="PF00763"/>
    </source>
</evidence>
<evidence type="ECO:0000256" key="9">
    <source>
        <dbReference type="ARBA" id="ARBA00023102"/>
    </source>
</evidence>